<dbReference type="Pfam" id="PF13719">
    <property type="entry name" value="Zn_ribbon_5"/>
    <property type="match status" value="1"/>
</dbReference>
<feature type="region of interest" description="Disordered" evidence="1">
    <location>
        <begin position="85"/>
        <end position="118"/>
    </location>
</feature>
<keyword evidence="2" id="KW-1133">Transmembrane helix</keyword>
<evidence type="ECO:0000256" key="1">
    <source>
        <dbReference type="SAM" id="MobiDB-lite"/>
    </source>
</evidence>
<dbReference type="EMBL" id="CP157355">
    <property type="protein sequence ID" value="XBM01533.1"/>
    <property type="molecule type" value="Genomic_DNA"/>
</dbReference>
<dbReference type="NCBIfam" id="TIGR02098">
    <property type="entry name" value="MJ0042_CXXC"/>
    <property type="match status" value="1"/>
</dbReference>
<feature type="domain" description="Zinc finger/thioredoxin putative" evidence="3">
    <location>
        <begin position="4"/>
        <end position="39"/>
    </location>
</feature>
<dbReference type="KEGG" id="cmav:ABHF33_04425"/>
<feature type="transmembrane region" description="Helical" evidence="2">
    <location>
        <begin position="196"/>
        <end position="216"/>
    </location>
</feature>
<organism evidence="4">
    <name type="scientific">Chitinibacter mangrovi</name>
    <dbReference type="NCBI Taxonomy" id="3153927"/>
    <lineage>
        <taxon>Bacteria</taxon>
        <taxon>Pseudomonadati</taxon>
        <taxon>Pseudomonadota</taxon>
        <taxon>Betaproteobacteria</taxon>
        <taxon>Neisseriales</taxon>
        <taxon>Chitinibacteraceae</taxon>
        <taxon>Chitinibacter</taxon>
    </lineage>
</organism>
<protein>
    <submittedName>
        <fullName evidence="4">DUF3426 domain-containing protein</fullName>
    </submittedName>
</protein>
<proteinExistence type="predicted"/>
<keyword evidence="2" id="KW-0812">Transmembrane</keyword>
<keyword evidence="2" id="KW-0472">Membrane</keyword>
<evidence type="ECO:0000313" key="4">
    <source>
        <dbReference type="EMBL" id="XBM01533.1"/>
    </source>
</evidence>
<reference evidence="4" key="1">
    <citation type="submission" date="2024-05" db="EMBL/GenBank/DDBJ databases">
        <authorList>
            <person name="Yang L."/>
            <person name="Pan L."/>
        </authorList>
    </citation>
    <scope>NUCLEOTIDE SEQUENCE</scope>
    <source>
        <strain evidence="4">FCG-7</strain>
    </source>
</reference>
<accession>A0AAU7FDE0</accession>
<dbReference type="AlphaFoldDB" id="A0AAU7FDE0"/>
<sequence length="351" mass="39724">MTQITRCPNCSTSFRVTDDQLAAHQGKVRCGRCSFVFNARDFLQRVEKAEATEKAQESIAPQGNTEKPAKAIPIETIIHATQVAPSSAPLNPPQAEPAPAVELATQTTEKPAERKNERDLQRALARLIKKTQRPKTRKVRKPSRHTIAVREENLPSDANTTAALRQPSEIDTEAEYRPILDDSDDLFLPPKRSRWAWLWSLGSLLLLLALLAQLAFNFRLELSQEFPALRSKWQAVCVHLKCEMPLPRQADLLRSEWSELTYIPDHPTLIQVKATLRNLAPFEQALPKLELTLTDENERVVAKKVFLAKEYLAQTEAGQQAILPNDELHAFLQLDLGNLNSTGYSLYWFYD</sequence>
<dbReference type="RefSeq" id="WP_348945818.1">
    <property type="nucleotide sequence ID" value="NZ_CP157355.1"/>
</dbReference>
<gene>
    <name evidence="4" type="ORF">ABHF33_04425</name>
</gene>
<name>A0AAU7FDE0_9NEIS</name>
<evidence type="ECO:0000259" key="3">
    <source>
        <dbReference type="Pfam" id="PF13719"/>
    </source>
</evidence>
<evidence type="ECO:0000256" key="2">
    <source>
        <dbReference type="SAM" id="Phobius"/>
    </source>
</evidence>
<dbReference type="InterPro" id="IPR011723">
    <property type="entry name" value="Znf/thioredoxin_put"/>
</dbReference>
<dbReference type="Pfam" id="PF11906">
    <property type="entry name" value="DUF3426"/>
    <property type="match status" value="1"/>
</dbReference>
<dbReference type="InterPro" id="IPR021834">
    <property type="entry name" value="DUF3426"/>
</dbReference>